<dbReference type="SMART" id="SM00862">
    <property type="entry name" value="Trans_reg_C"/>
    <property type="match status" value="1"/>
</dbReference>
<reference evidence="9 10" key="1">
    <citation type="journal article" date="2017" name="ISME J.">
        <title>Potential for microbial H2 and metal transformations associated with novel bacteria and archaea in deep terrestrial subsurface sediments.</title>
        <authorList>
            <person name="Hernsdorf A.W."/>
            <person name="Amano Y."/>
            <person name="Miyakawa K."/>
            <person name="Ise K."/>
            <person name="Suzuki Y."/>
            <person name="Anantharaman K."/>
            <person name="Probst A."/>
            <person name="Burstein D."/>
            <person name="Thomas B.C."/>
            <person name="Banfield J.F."/>
        </authorList>
    </citation>
    <scope>NUCLEOTIDE SEQUENCE [LARGE SCALE GENOMIC DNA]</scope>
    <source>
        <strain evidence="9">HGW-Wallbacteria-1</strain>
    </source>
</reference>
<evidence type="ECO:0000256" key="4">
    <source>
        <dbReference type="ARBA" id="ARBA00023163"/>
    </source>
</evidence>
<evidence type="ECO:0000256" key="3">
    <source>
        <dbReference type="ARBA" id="ARBA00023125"/>
    </source>
</evidence>
<evidence type="ECO:0000259" key="8">
    <source>
        <dbReference type="PROSITE" id="PS51755"/>
    </source>
</evidence>
<dbReference type="SUPFAM" id="SSF46894">
    <property type="entry name" value="C-terminal effector domain of the bipartite response regulators"/>
    <property type="match status" value="1"/>
</dbReference>
<dbReference type="InterPro" id="IPR001867">
    <property type="entry name" value="OmpR/PhoB-type_DNA-bd"/>
</dbReference>
<dbReference type="GO" id="GO:0006355">
    <property type="term" value="P:regulation of DNA-templated transcription"/>
    <property type="evidence" value="ECO:0007669"/>
    <property type="project" value="InterPro"/>
</dbReference>
<evidence type="ECO:0000313" key="10">
    <source>
        <dbReference type="Proteomes" id="UP000233256"/>
    </source>
</evidence>
<evidence type="ECO:0000259" key="7">
    <source>
        <dbReference type="PROSITE" id="PS50110"/>
    </source>
</evidence>
<dbReference type="InterPro" id="IPR016032">
    <property type="entry name" value="Sig_transdc_resp-reg_C-effctor"/>
</dbReference>
<dbReference type="GO" id="GO:0032993">
    <property type="term" value="C:protein-DNA complex"/>
    <property type="evidence" value="ECO:0007669"/>
    <property type="project" value="TreeGrafter"/>
</dbReference>
<dbReference type="PANTHER" id="PTHR48111:SF4">
    <property type="entry name" value="DNA-BINDING DUAL TRANSCRIPTIONAL REGULATOR OMPR"/>
    <property type="match status" value="1"/>
</dbReference>
<dbReference type="PROSITE" id="PS51755">
    <property type="entry name" value="OMPR_PHOB"/>
    <property type="match status" value="1"/>
</dbReference>
<dbReference type="PANTHER" id="PTHR48111">
    <property type="entry name" value="REGULATOR OF RPOS"/>
    <property type="match status" value="1"/>
</dbReference>
<name>A0A2N1PID4_9BACT</name>
<keyword evidence="4" id="KW-0804">Transcription</keyword>
<dbReference type="AlphaFoldDB" id="A0A2N1PID4"/>
<dbReference type="GO" id="GO:0005829">
    <property type="term" value="C:cytosol"/>
    <property type="evidence" value="ECO:0007669"/>
    <property type="project" value="TreeGrafter"/>
</dbReference>
<dbReference type="Pfam" id="PF00486">
    <property type="entry name" value="Trans_reg_C"/>
    <property type="match status" value="1"/>
</dbReference>
<comment type="caution">
    <text evidence="9">The sequence shown here is derived from an EMBL/GenBank/DDBJ whole genome shotgun (WGS) entry which is preliminary data.</text>
</comment>
<dbReference type="Gene3D" id="3.40.50.2300">
    <property type="match status" value="1"/>
</dbReference>
<feature type="modified residue" description="4-aspartylphosphate" evidence="5">
    <location>
        <position position="96"/>
    </location>
</feature>
<dbReference type="InterPro" id="IPR036388">
    <property type="entry name" value="WH-like_DNA-bd_sf"/>
</dbReference>
<dbReference type="SMART" id="SM00448">
    <property type="entry name" value="REC"/>
    <property type="match status" value="1"/>
</dbReference>
<sequence length="276" mass="31798">MNDSLHCIQLTCRVWFKTCPAAGFALFSDLPINIINHKGSDKVETRNKRICVVDDDPKLVELIVKYMSRNGYPETFTLEPSEILAGKMNFDLFILDVMMPGIDGFELCKGIRAKSDAFIIFLTARSESFDRIVGLELGADDYVSKPFEARELLARINSLFRRQEVEAKKLAPEDVDTVEYRELILDRKRQLIIRAEQERELTTYEFRLLEYFCSNPNSVLSREQITAYLESHDFTGFGRSVDIGISRLRKKLDFGTGDELLRTVWGRGYILEVTRI</sequence>
<evidence type="ECO:0008006" key="11">
    <source>
        <dbReference type="Google" id="ProtNLM"/>
    </source>
</evidence>
<dbReference type="InterPro" id="IPR001789">
    <property type="entry name" value="Sig_transdc_resp-reg_receiver"/>
</dbReference>
<dbReference type="PROSITE" id="PS50110">
    <property type="entry name" value="RESPONSE_REGULATORY"/>
    <property type="match status" value="1"/>
</dbReference>
<keyword evidence="2" id="KW-0805">Transcription regulation</keyword>
<evidence type="ECO:0000256" key="6">
    <source>
        <dbReference type="PROSITE-ProRule" id="PRU01091"/>
    </source>
</evidence>
<dbReference type="Pfam" id="PF00072">
    <property type="entry name" value="Response_reg"/>
    <property type="match status" value="1"/>
</dbReference>
<evidence type="ECO:0000313" key="9">
    <source>
        <dbReference type="EMBL" id="PKK88105.1"/>
    </source>
</evidence>
<gene>
    <name evidence="9" type="ORF">CVV64_20250</name>
</gene>
<dbReference type="SUPFAM" id="SSF52172">
    <property type="entry name" value="CheY-like"/>
    <property type="match status" value="1"/>
</dbReference>
<evidence type="ECO:0000256" key="1">
    <source>
        <dbReference type="ARBA" id="ARBA00022553"/>
    </source>
</evidence>
<keyword evidence="3 6" id="KW-0238">DNA-binding</keyword>
<feature type="DNA-binding region" description="OmpR/PhoB-type" evidence="6">
    <location>
        <begin position="175"/>
        <end position="273"/>
    </location>
</feature>
<feature type="domain" description="OmpR/PhoB-type" evidence="8">
    <location>
        <begin position="175"/>
        <end position="273"/>
    </location>
</feature>
<dbReference type="CDD" id="cd00383">
    <property type="entry name" value="trans_reg_C"/>
    <property type="match status" value="1"/>
</dbReference>
<feature type="domain" description="Response regulatory" evidence="7">
    <location>
        <begin position="49"/>
        <end position="160"/>
    </location>
</feature>
<evidence type="ECO:0000256" key="2">
    <source>
        <dbReference type="ARBA" id="ARBA00023015"/>
    </source>
</evidence>
<dbReference type="GO" id="GO:0000156">
    <property type="term" value="F:phosphorelay response regulator activity"/>
    <property type="evidence" value="ECO:0007669"/>
    <property type="project" value="TreeGrafter"/>
</dbReference>
<dbReference type="Gene3D" id="6.10.250.690">
    <property type="match status" value="1"/>
</dbReference>
<protein>
    <recommendedName>
        <fullName evidence="11">DNA-binding response regulator</fullName>
    </recommendedName>
</protein>
<accession>A0A2N1PID4</accession>
<evidence type="ECO:0000256" key="5">
    <source>
        <dbReference type="PROSITE-ProRule" id="PRU00169"/>
    </source>
</evidence>
<dbReference type="GO" id="GO:0000976">
    <property type="term" value="F:transcription cis-regulatory region binding"/>
    <property type="evidence" value="ECO:0007669"/>
    <property type="project" value="TreeGrafter"/>
</dbReference>
<organism evidence="9 10">
    <name type="scientific">Candidatus Wallbacteria bacterium HGW-Wallbacteria-1</name>
    <dbReference type="NCBI Taxonomy" id="2013854"/>
    <lineage>
        <taxon>Bacteria</taxon>
        <taxon>Candidatus Walliibacteriota</taxon>
    </lineage>
</organism>
<keyword evidence="1 5" id="KW-0597">Phosphoprotein</keyword>
<dbReference type="InterPro" id="IPR011006">
    <property type="entry name" value="CheY-like_superfamily"/>
</dbReference>
<proteinExistence type="predicted"/>
<dbReference type="EMBL" id="PGXC01000066">
    <property type="protein sequence ID" value="PKK88105.1"/>
    <property type="molecule type" value="Genomic_DNA"/>
</dbReference>
<dbReference type="Proteomes" id="UP000233256">
    <property type="component" value="Unassembled WGS sequence"/>
</dbReference>
<dbReference type="Gene3D" id="1.10.10.10">
    <property type="entry name" value="Winged helix-like DNA-binding domain superfamily/Winged helix DNA-binding domain"/>
    <property type="match status" value="1"/>
</dbReference>
<dbReference type="InterPro" id="IPR039420">
    <property type="entry name" value="WalR-like"/>
</dbReference>